<evidence type="ECO:0000313" key="3">
    <source>
        <dbReference type="Proteomes" id="UP000297693"/>
    </source>
</evidence>
<gene>
    <name evidence="2" type="ORF">EHQ58_04050</name>
</gene>
<dbReference type="AlphaFoldDB" id="A0A4R9K8J0"/>
<dbReference type="EMBL" id="RQGD01000014">
    <property type="protein sequence ID" value="TGL61796.1"/>
    <property type="molecule type" value="Genomic_DNA"/>
</dbReference>
<feature type="transmembrane region" description="Helical" evidence="1">
    <location>
        <begin position="39"/>
        <end position="60"/>
    </location>
</feature>
<accession>A0A4R9K8J0</accession>
<proteinExistence type="predicted"/>
<reference evidence="2" key="1">
    <citation type="journal article" date="2019" name="PLoS Negl. Trop. Dis.">
        <title>Revisiting the worldwide diversity of Leptospira species in the environment.</title>
        <authorList>
            <person name="Vincent A.T."/>
            <person name="Schiettekatte O."/>
            <person name="Bourhy P."/>
            <person name="Veyrier F.J."/>
            <person name="Picardeau M."/>
        </authorList>
    </citation>
    <scope>NUCLEOTIDE SEQUENCE [LARGE SCALE GENOMIC DNA]</scope>
    <source>
        <strain evidence="2">201702476</strain>
    </source>
</reference>
<comment type="caution">
    <text evidence="2">The sequence shown here is derived from an EMBL/GenBank/DDBJ whole genome shotgun (WGS) entry which is preliminary data.</text>
</comment>
<dbReference type="OrthoDB" id="344931at2"/>
<sequence length="87" mass="10326">MKPNKRKWEELLDDANLEKRITNISEKRFRSETNRNRKITAFAFMFLFSIGIFTYTNYILPTDELTSNVSMLMEEFDSNPFLYLGGD</sequence>
<keyword evidence="1" id="KW-1133">Transmembrane helix</keyword>
<protein>
    <submittedName>
        <fullName evidence="2">Uncharacterized protein</fullName>
    </submittedName>
</protein>
<evidence type="ECO:0000313" key="2">
    <source>
        <dbReference type="EMBL" id="TGL61796.1"/>
    </source>
</evidence>
<keyword evidence="1" id="KW-0472">Membrane</keyword>
<keyword evidence="1" id="KW-0812">Transmembrane</keyword>
<evidence type="ECO:0000256" key="1">
    <source>
        <dbReference type="SAM" id="Phobius"/>
    </source>
</evidence>
<dbReference type="RefSeq" id="WP_135622273.1">
    <property type="nucleotide sequence ID" value="NZ_RQGD01000014.1"/>
</dbReference>
<dbReference type="Proteomes" id="UP000297693">
    <property type="component" value="Unassembled WGS sequence"/>
</dbReference>
<name>A0A4R9K8J0_9LEPT</name>
<keyword evidence="3" id="KW-1185">Reference proteome</keyword>
<organism evidence="2 3">
    <name type="scientific">Leptospira ognonensis</name>
    <dbReference type="NCBI Taxonomy" id="2484945"/>
    <lineage>
        <taxon>Bacteria</taxon>
        <taxon>Pseudomonadati</taxon>
        <taxon>Spirochaetota</taxon>
        <taxon>Spirochaetia</taxon>
        <taxon>Leptospirales</taxon>
        <taxon>Leptospiraceae</taxon>
        <taxon>Leptospira</taxon>
    </lineage>
</organism>